<dbReference type="OrthoDB" id="3542814at2"/>
<proteinExistence type="predicted"/>
<dbReference type="RefSeq" id="WP_023561512.1">
    <property type="nucleotide sequence ID" value="NC_022657.1"/>
</dbReference>
<dbReference type="PATRIC" id="fig|1246995.3.peg.6998"/>
<dbReference type="STRING" id="1246995.AFR_34595"/>
<dbReference type="InterPro" id="IPR032710">
    <property type="entry name" value="NTF2-like_dom_sf"/>
</dbReference>
<reference evidence="3 4" key="1">
    <citation type="journal article" date="2014" name="J. Biotechnol.">
        <title>Complete genome sequence of the actinobacterium Actinoplanes friuliensis HAG 010964, producer of the lipopeptide antibiotic friulimycin.</title>
        <authorList>
            <person name="Ruckert C."/>
            <person name="Szczepanowski R."/>
            <person name="Albersmeier A."/>
            <person name="Goesmann A."/>
            <person name="Fischer N."/>
            <person name="Steinkamper A."/>
            <person name="Puhler A."/>
            <person name="Biener R."/>
            <person name="Schwartz D."/>
            <person name="Kalinowski J."/>
        </authorList>
    </citation>
    <scope>NUCLEOTIDE SEQUENCE [LARGE SCALE GENOMIC DNA]</scope>
    <source>
        <strain evidence="3 4">DSM 7358</strain>
    </source>
</reference>
<dbReference type="Proteomes" id="UP000017746">
    <property type="component" value="Chromosome"/>
</dbReference>
<accession>U5WB25</accession>
<name>U5WB25_9ACTN</name>
<protein>
    <recommendedName>
        <fullName evidence="2">SnoaL-like domain-containing protein</fullName>
    </recommendedName>
</protein>
<dbReference type="KEGG" id="afs:AFR_34595"/>
<evidence type="ECO:0000313" key="4">
    <source>
        <dbReference type="Proteomes" id="UP000017746"/>
    </source>
</evidence>
<feature type="domain" description="SnoaL-like" evidence="2">
    <location>
        <begin position="7"/>
        <end position="102"/>
    </location>
</feature>
<dbReference type="HOGENOM" id="CLU_119884_3_0_11"/>
<dbReference type="SUPFAM" id="SSF54427">
    <property type="entry name" value="NTF2-like"/>
    <property type="match status" value="1"/>
</dbReference>
<evidence type="ECO:0000313" key="3">
    <source>
        <dbReference type="EMBL" id="AGZ45175.1"/>
    </source>
</evidence>
<evidence type="ECO:0000256" key="1">
    <source>
        <dbReference type="SAM" id="MobiDB-lite"/>
    </source>
</evidence>
<dbReference type="eggNOG" id="COG3631">
    <property type="taxonomic scope" value="Bacteria"/>
</dbReference>
<feature type="region of interest" description="Disordered" evidence="1">
    <location>
        <begin position="150"/>
        <end position="169"/>
    </location>
</feature>
<keyword evidence="4" id="KW-1185">Reference proteome</keyword>
<dbReference type="AlphaFoldDB" id="U5WB25"/>
<dbReference type="Pfam" id="PF12680">
    <property type="entry name" value="SnoaL_2"/>
    <property type="match status" value="1"/>
</dbReference>
<dbReference type="Gene3D" id="3.10.450.50">
    <property type="match status" value="1"/>
</dbReference>
<organism evidence="3 4">
    <name type="scientific">Actinoplanes friuliensis DSM 7358</name>
    <dbReference type="NCBI Taxonomy" id="1246995"/>
    <lineage>
        <taxon>Bacteria</taxon>
        <taxon>Bacillati</taxon>
        <taxon>Actinomycetota</taxon>
        <taxon>Actinomycetes</taxon>
        <taxon>Micromonosporales</taxon>
        <taxon>Micromonosporaceae</taxon>
        <taxon>Actinoplanes</taxon>
    </lineage>
</organism>
<dbReference type="InterPro" id="IPR037401">
    <property type="entry name" value="SnoaL-like"/>
</dbReference>
<gene>
    <name evidence="3" type="ORF">AFR_34595</name>
</gene>
<dbReference type="EMBL" id="CP006272">
    <property type="protein sequence ID" value="AGZ45175.1"/>
    <property type="molecule type" value="Genomic_DNA"/>
</dbReference>
<evidence type="ECO:0000259" key="2">
    <source>
        <dbReference type="Pfam" id="PF12680"/>
    </source>
</evidence>
<sequence length="169" mass="18332">MGNATITAWCAAGESGDAAAAAVCLAPEVELISPLTAQFRFHGPAAVTDVLASAFEVISDIRFHTQVGEGDTWALFYRGRVKAEELEEAQLLRLNKDGLIREITFFGRPLPALTEVMAGIGPRLLRRQRQPILARIVGLATGPLTAMAKSGEKRILPRADPARKRDTQR</sequence>